<dbReference type="InterPro" id="IPR011598">
    <property type="entry name" value="bHLH_dom"/>
</dbReference>
<evidence type="ECO:0000256" key="4">
    <source>
        <dbReference type="ARBA" id="ARBA00023125"/>
    </source>
</evidence>
<comment type="caution">
    <text evidence="9">The sequence shown here is derived from an EMBL/GenBank/DDBJ whole genome shotgun (WGS) entry which is preliminary data.</text>
</comment>
<sequence length="366" mass="40147">MGATLKRRKRPRLQPQTHLLLSPLSSPPLPLLLAVTLRLWCGPGCMDEQGFGGFGGGRGAAVRGQGREVMAALLQHQHHHHQRRRQLEVEEEAEEEEEARRQMFAGVAAFPAAALGLGHEADYGEEAGGVGDSDAGGSEPEPARQRGGSGSKRSRAAEVHNLSEKRRRSKINEKMKALQSLIPNSNKTDKASMLDEAIEYLKQLQLQVQMLSMRNGVYLNPPYLSGALEPAQASQMFAALGGANITASSSGAVMPPVNQSSGAHQAFDPLNPPQNQPLSFVLPSVPDKTIPERQFHLESSQPHLRTFRMPESSEMMLRGEIMAKHQLTSAQEREMIGNPLGKNHQLQALIILMVAHITKSDYMIWY</sequence>
<evidence type="ECO:0000313" key="9">
    <source>
        <dbReference type="EMBL" id="KAG2609630.1"/>
    </source>
</evidence>
<dbReference type="EMBL" id="CM029043">
    <property type="protein sequence ID" value="KAG2609630.1"/>
    <property type="molecule type" value="Genomic_DNA"/>
</dbReference>
<dbReference type="InterPro" id="IPR036638">
    <property type="entry name" value="HLH_DNA-bd_sf"/>
</dbReference>
<dbReference type="AlphaFoldDB" id="A0A8T0TF87"/>
<dbReference type="InterPro" id="IPR031066">
    <property type="entry name" value="bHLH_ALC-like_plant"/>
</dbReference>
<evidence type="ECO:0000256" key="5">
    <source>
        <dbReference type="ARBA" id="ARBA00023163"/>
    </source>
</evidence>
<keyword evidence="5" id="KW-0804">Transcription</keyword>
<dbReference type="InterPro" id="IPR047265">
    <property type="entry name" value="PIF1-like_bHLH"/>
</dbReference>
<dbReference type="Pfam" id="PF00010">
    <property type="entry name" value="HLH"/>
    <property type="match status" value="1"/>
</dbReference>
<gene>
    <name evidence="9" type="ORF">PVAP13_4KG065100</name>
</gene>
<reference evidence="9" key="1">
    <citation type="submission" date="2020-05" db="EMBL/GenBank/DDBJ databases">
        <title>WGS assembly of Panicum virgatum.</title>
        <authorList>
            <person name="Lovell J.T."/>
            <person name="Jenkins J."/>
            <person name="Shu S."/>
            <person name="Juenger T.E."/>
            <person name="Schmutz J."/>
        </authorList>
    </citation>
    <scope>NUCLEOTIDE SEQUENCE</scope>
    <source>
        <strain evidence="9">AP13</strain>
    </source>
</reference>
<keyword evidence="4" id="KW-0238">DNA-binding</keyword>
<dbReference type="PANTHER" id="PTHR45855:SF61">
    <property type="entry name" value="OS06G0164400 PROTEIN"/>
    <property type="match status" value="1"/>
</dbReference>
<dbReference type="GO" id="GO:0046983">
    <property type="term" value="F:protein dimerization activity"/>
    <property type="evidence" value="ECO:0007669"/>
    <property type="project" value="InterPro"/>
</dbReference>
<dbReference type="CDD" id="cd11445">
    <property type="entry name" value="bHLH_AtPIF_like"/>
    <property type="match status" value="1"/>
</dbReference>
<protein>
    <recommendedName>
        <fullName evidence="8">BHLH domain-containing protein</fullName>
    </recommendedName>
</protein>
<dbReference type="PANTHER" id="PTHR45855">
    <property type="entry name" value="TRANSCRIPTION FACTOR PIF1-RELATED"/>
    <property type="match status" value="1"/>
</dbReference>
<dbReference type="Gene3D" id="4.10.280.10">
    <property type="entry name" value="Helix-loop-helix DNA-binding domain"/>
    <property type="match status" value="1"/>
</dbReference>
<dbReference type="SUPFAM" id="SSF47459">
    <property type="entry name" value="HLH, helix-loop-helix DNA-binding domain"/>
    <property type="match status" value="1"/>
</dbReference>
<comment type="subcellular location">
    <subcellularLocation>
        <location evidence="1">Nucleus</location>
    </subcellularLocation>
</comment>
<evidence type="ECO:0000256" key="6">
    <source>
        <dbReference type="ARBA" id="ARBA00023242"/>
    </source>
</evidence>
<accession>A0A8T0TF87</accession>
<feature type="compositionally biased region" description="Basic and acidic residues" evidence="7">
    <location>
        <begin position="155"/>
        <end position="167"/>
    </location>
</feature>
<proteinExistence type="inferred from homology"/>
<dbReference type="PROSITE" id="PS50888">
    <property type="entry name" value="BHLH"/>
    <property type="match status" value="1"/>
</dbReference>
<comment type="similarity">
    <text evidence="2">Belongs to the bHLH protein family.</text>
</comment>
<keyword evidence="3" id="KW-0805">Transcription regulation</keyword>
<dbReference type="FunFam" id="4.10.280.10:FF:000004">
    <property type="entry name" value="Basic helix-loop-helix transcription factor"/>
    <property type="match status" value="1"/>
</dbReference>
<dbReference type="OrthoDB" id="690068at2759"/>
<dbReference type="GO" id="GO:0003677">
    <property type="term" value="F:DNA binding"/>
    <property type="evidence" value="ECO:0007669"/>
    <property type="project" value="UniProtKB-KW"/>
</dbReference>
<dbReference type="Proteomes" id="UP000823388">
    <property type="component" value="Chromosome 4K"/>
</dbReference>
<name>A0A8T0TF87_PANVG</name>
<keyword evidence="10" id="KW-1185">Reference proteome</keyword>
<feature type="domain" description="BHLH" evidence="8">
    <location>
        <begin position="155"/>
        <end position="204"/>
    </location>
</feature>
<feature type="region of interest" description="Disordered" evidence="7">
    <location>
        <begin position="76"/>
        <end position="100"/>
    </location>
</feature>
<dbReference type="SMART" id="SM00353">
    <property type="entry name" value="HLH"/>
    <property type="match status" value="1"/>
</dbReference>
<evidence type="ECO:0000313" key="10">
    <source>
        <dbReference type="Proteomes" id="UP000823388"/>
    </source>
</evidence>
<evidence type="ECO:0000256" key="7">
    <source>
        <dbReference type="SAM" id="MobiDB-lite"/>
    </source>
</evidence>
<evidence type="ECO:0000256" key="2">
    <source>
        <dbReference type="ARBA" id="ARBA00005510"/>
    </source>
</evidence>
<evidence type="ECO:0000256" key="3">
    <source>
        <dbReference type="ARBA" id="ARBA00023015"/>
    </source>
</evidence>
<organism evidence="9 10">
    <name type="scientific">Panicum virgatum</name>
    <name type="common">Blackwell switchgrass</name>
    <dbReference type="NCBI Taxonomy" id="38727"/>
    <lineage>
        <taxon>Eukaryota</taxon>
        <taxon>Viridiplantae</taxon>
        <taxon>Streptophyta</taxon>
        <taxon>Embryophyta</taxon>
        <taxon>Tracheophyta</taxon>
        <taxon>Spermatophyta</taxon>
        <taxon>Magnoliopsida</taxon>
        <taxon>Liliopsida</taxon>
        <taxon>Poales</taxon>
        <taxon>Poaceae</taxon>
        <taxon>PACMAD clade</taxon>
        <taxon>Panicoideae</taxon>
        <taxon>Panicodae</taxon>
        <taxon>Paniceae</taxon>
        <taxon>Panicinae</taxon>
        <taxon>Panicum</taxon>
        <taxon>Panicum sect. Hiantes</taxon>
    </lineage>
</organism>
<evidence type="ECO:0000256" key="1">
    <source>
        <dbReference type="ARBA" id="ARBA00004123"/>
    </source>
</evidence>
<feature type="region of interest" description="Disordered" evidence="7">
    <location>
        <begin position="123"/>
        <end position="167"/>
    </location>
</feature>
<keyword evidence="6" id="KW-0539">Nucleus</keyword>
<dbReference type="GO" id="GO:0005634">
    <property type="term" value="C:nucleus"/>
    <property type="evidence" value="ECO:0007669"/>
    <property type="project" value="UniProtKB-SubCell"/>
</dbReference>
<evidence type="ECO:0000259" key="8">
    <source>
        <dbReference type="PROSITE" id="PS50888"/>
    </source>
</evidence>